<dbReference type="RefSeq" id="XP_018698342.1">
    <property type="nucleotide sequence ID" value="XM_018832463.1"/>
</dbReference>
<comment type="similarity">
    <text evidence="1 2">Belongs to the OSBP family.</text>
</comment>
<gene>
    <name evidence="3" type="ORF">AYL99_00947</name>
</gene>
<name>A0A179A172_9EURO</name>
<dbReference type="Proteomes" id="UP000078343">
    <property type="component" value="Unassembled WGS sequence"/>
</dbReference>
<dbReference type="InterPro" id="IPR000648">
    <property type="entry name" value="Oxysterol-bd"/>
</dbReference>
<dbReference type="SUPFAM" id="SSF144000">
    <property type="entry name" value="Oxysterol-binding protein-like"/>
    <property type="match status" value="1"/>
</dbReference>
<dbReference type="GO" id="GO:0008142">
    <property type="term" value="F:oxysterol binding"/>
    <property type="evidence" value="ECO:0007669"/>
    <property type="project" value="TreeGrafter"/>
</dbReference>
<dbReference type="AlphaFoldDB" id="A0A179A172"/>
<dbReference type="GeneID" id="30005117"/>
<dbReference type="GO" id="GO:0005829">
    <property type="term" value="C:cytosol"/>
    <property type="evidence" value="ECO:0007669"/>
    <property type="project" value="TreeGrafter"/>
</dbReference>
<keyword evidence="4" id="KW-1185">Reference proteome</keyword>
<dbReference type="PROSITE" id="PS01013">
    <property type="entry name" value="OSBP"/>
    <property type="match status" value="1"/>
</dbReference>
<organism evidence="3 4">
    <name type="scientific">Fonsecaea erecta</name>
    <dbReference type="NCBI Taxonomy" id="1367422"/>
    <lineage>
        <taxon>Eukaryota</taxon>
        <taxon>Fungi</taxon>
        <taxon>Dikarya</taxon>
        <taxon>Ascomycota</taxon>
        <taxon>Pezizomycotina</taxon>
        <taxon>Eurotiomycetes</taxon>
        <taxon>Chaetothyriomycetidae</taxon>
        <taxon>Chaetothyriales</taxon>
        <taxon>Herpotrichiellaceae</taxon>
        <taxon>Fonsecaea</taxon>
    </lineage>
</organism>
<dbReference type="GO" id="GO:0016020">
    <property type="term" value="C:membrane"/>
    <property type="evidence" value="ECO:0007669"/>
    <property type="project" value="TreeGrafter"/>
</dbReference>
<evidence type="ECO:0000313" key="4">
    <source>
        <dbReference type="Proteomes" id="UP000078343"/>
    </source>
</evidence>
<evidence type="ECO:0000256" key="2">
    <source>
        <dbReference type="RuleBase" id="RU003844"/>
    </source>
</evidence>
<evidence type="ECO:0008006" key="5">
    <source>
        <dbReference type="Google" id="ProtNLM"/>
    </source>
</evidence>
<dbReference type="EMBL" id="LVYI01000001">
    <property type="protein sequence ID" value="OAP64975.1"/>
    <property type="molecule type" value="Genomic_DNA"/>
</dbReference>
<dbReference type="Gene3D" id="2.40.160.120">
    <property type="match status" value="1"/>
</dbReference>
<dbReference type="OrthoDB" id="14833at2759"/>
<dbReference type="PANTHER" id="PTHR10972">
    <property type="entry name" value="OXYSTEROL-BINDING PROTEIN-RELATED"/>
    <property type="match status" value="1"/>
</dbReference>
<protein>
    <recommendedName>
        <fullName evidence="5">Oxysterol-binding protein</fullName>
    </recommendedName>
</protein>
<dbReference type="InterPro" id="IPR037239">
    <property type="entry name" value="OSBP_sf"/>
</dbReference>
<reference evidence="3 4" key="1">
    <citation type="submission" date="2016-04" db="EMBL/GenBank/DDBJ databases">
        <title>Draft genome of Fonsecaea erecta CBS 125763.</title>
        <authorList>
            <person name="Weiss V.A."/>
            <person name="Vicente V.A."/>
            <person name="Raittz R.T."/>
            <person name="Moreno L.F."/>
            <person name="De Souza E.M."/>
            <person name="Pedrosa F.O."/>
            <person name="Steffens M.B."/>
            <person name="Faoro H."/>
            <person name="Tadra-Sfeir M.Z."/>
            <person name="Najafzadeh M.J."/>
            <person name="Felipe M.S."/>
            <person name="Teixeira M."/>
            <person name="Sun J."/>
            <person name="Xi L."/>
            <person name="Gomes R."/>
            <person name="De Azevedo C.M."/>
            <person name="Salgado C.G."/>
            <person name="Da Silva M.B."/>
            <person name="Nascimento M.F."/>
            <person name="Queiroz-Telles F."/>
            <person name="Attili D.S."/>
            <person name="Gorbushina A."/>
        </authorList>
    </citation>
    <scope>NUCLEOTIDE SEQUENCE [LARGE SCALE GENOMIC DNA]</scope>
    <source>
        <strain evidence="3 4">CBS 125763</strain>
    </source>
</reference>
<dbReference type="STRING" id="1367422.A0A179A172"/>
<accession>A0A179A172</accession>
<proteinExistence type="inferred from homology"/>
<sequence>MARSFRFKEFVLFLSSIRGDIANVTAPPFFLAPQSFLEGLKCFTERPALFSAPALETDPDKRAMLVVKWWLSSLKAAFYVGQNDKAGIRKPLNPFLGELWFGDWQDETNKTSMIVEQVSHHPPITACYMWDEENGIRGEGYTRVEMTFSGFLNVKQTGHAILHIDRYNENHLLPLPSFQVRGFMGGHLYPEITATYHVVSSSGFTTEVQFLGRGLFSGVRNSFRAQMYRTDDKARTAVYKFEGQWNDKFEICHVPTGSLEMHTVDSSPSATTLGKDLSDQDPWESRKAWAKVHEALQQGDMQATIKEKSKLEQAQRDMRKKEKAEARGWDALFFSQMEDQYTLFHDLTSNVHWPLQPERTKGVWKFDHEKAREASSPYRNGLTPLG</sequence>
<dbReference type="Pfam" id="PF01237">
    <property type="entry name" value="Oxysterol_BP"/>
    <property type="match status" value="1"/>
</dbReference>
<comment type="caution">
    <text evidence="3">The sequence shown here is derived from an EMBL/GenBank/DDBJ whole genome shotgun (WGS) entry which is preliminary data.</text>
</comment>
<dbReference type="Gene3D" id="1.10.287.2720">
    <property type="match status" value="1"/>
</dbReference>
<dbReference type="InterPro" id="IPR018494">
    <property type="entry name" value="Oxysterol-bd_CS"/>
</dbReference>
<dbReference type="PANTHER" id="PTHR10972:SF92">
    <property type="entry name" value="OXYSTEROL BINDING PROTEIN"/>
    <property type="match status" value="1"/>
</dbReference>
<evidence type="ECO:0000313" key="3">
    <source>
        <dbReference type="EMBL" id="OAP64975.1"/>
    </source>
</evidence>
<evidence type="ECO:0000256" key="1">
    <source>
        <dbReference type="ARBA" id="ARBA00008842"/>
    </source>
</evidence>
<dbReference type="Gene3D" id="3.30.70.3490">
    <property type="match status" value="1"/>
</dbReference>